<dbReference type="Gene3D" id="3.40.50.150">
    <property type="entry name" value="Vaccinia Virus protein VP39"/>
    <property type="match status" value="1"/>
</dbReference>
<dbReference type="Proteomes" id="UP000179524">
    <property type="component" value="Unassembled WGS sequence"/>
</dbReference>
<dbReference type="GO" id="GO:0032259">
    <property type="term" value="P:methylation"/>
    <property type="evidence" value="ECO:0007669"/>
    <property type="project" value="UniProtKB-KW"/>
</dbReference>
<dbReference type="InterPro" id="IPR050210">
    <property type="entry name" value="tRNA_Adenine-N(6)_MTase"/>
</dbReference>
<dbReference type="OrthoDB" id="9777257at2"/>
<dbReference type="PANTHER" id="PTHR47739">
    <property type="entry name" value="TRNA1(VAL) (ADENINE(37)-N6)-METHYLTRANSFERASE"/>
    <property type="match status" value="1"/>
</dbReference>
<dbReference type="CDD" id="cd02440">
    <property type="entry name" value="AdoMet_MTases"/>
    <property type="match status" value="1"/>
</dbReference>
<dbReference type="GO" id="GO:0008168">
    <property type="term" value="F:methyltransferase activity"/>
    <property type="evidence" value="ECO:0007669"/>
    <property type="project" value="UniProtKB-KW"/>
</dbReference>
<proteinExistence type="predicted"/>
<sequence>MVKIEHDERIDYLPNQKLKIIQSPTVFSFSMDAVLLSKFCYLPIQKGKVVDLCSGNGVIPLLLSERSKAIIVGIEIQDRLYDMALRNVKLNNLEDQVHFFHDDIKNVVPKLEKGQFDVVTCNPPYFKTVTEKEWNENKHFAIARHEIYCSLEDVIRISSDLVKQKGKVALVHRPERLIDIISLMQKYQIEPKRIQFIHPKKGKEANILLIEGIKNGNSGVKILEPIIVYNNDGTYTEHFKEIYFG</sequence>
<evidence type="ECO:0000313" key="2">
    <source>
        <dbReference type="EMBL" id="OIJ17565.1"/>
    </source>
</evidence>
<evidence type="ECO:0000313" key="3">
    <source>
        <dbReference type="Proteomes" id="UP000179524"/>
    </source>
</evidence>
<keyword evidence="2" id="KW-0489">Methyltransferase</keyword>
<keyword evidence="3" id="KW-1185">Reference proteome</keyword>
<reference evidence="2 3" key="1">
    <citation type="submission" date="2016-10" db="EMBL/GenBank/DDBJ databases">
        <title>Draft genome sequences of four alkaliphilic bacteria belonging to the Anaerobacillus genus.</title>
        <authorList>
            <person name="Bassil N.M."/>
            <person name="Lloyd J.R."/>
        </authorList>
    </citation>
    <scope>NUCLEOTIDE SEQUENCE [LARGE SCALE GENOMIC DNA]</scope>
    <source>
        <strain evidence="2 3">DSM 18345</strain>
    </source>
</reference>
<gene>
    <name evidence="2" type="ORF">BKP37_03485</name>
</gene>
<accession>A0A1S2M1N2</accession>
<evidence type="ECO:0000259" key="1">
    <source>
        <dbReference type="Pfam" id="PF05175"/>
    </source>
</evidence>
<keyword evidence="2" id="KW-0808">Transferase</keyword>
<dbReference type="RefSeq" id="WP_071308290.1">
    <property type="nucleotide sequence ID" value="NZ_MLQR01000001.1"/>
</dbReference>
<comment type="caution">
    <text evidence="2">The sequence shown here is derived from an EMBL/GenBank/DDBJ whole genome shotgun (WGS) entry which is preliminary data.</text>
</comment>
<protein>
    <submittedName>
        <fullName evidence="2">SAM-dependent methyltransferase</fullName>
    </submittedName>
</protein>
<dbReference type="Pfam" id="PF05175">
    <property type="entry name" value="MTS"/>
    <property type="match status" value="1"/>
</dbReference>
<dbReference type="EMBL" id="MLQR01000001">
    <property type="protein sequence ID" value="OIJ17565.1"/>
    <property type="molecule type" value="Genomic_DNA"/>
</dbReference>
<organism evidence="2 3">
    <name type="scientific">Anaerobacillus alkalilacustris</name>
    <dbReference type="NCBI Taxonomy" id="393763"/>
    <lineage>
        <taxon>Bacteria</taxon>
        <taxon>Bacillati</taxon>
        <taxon>Bacillota</taxon>
        <taxon>Bacilli</taxon>
        <taxon>Bacillales</taxon>
        <taxon>Bacillaceae</taxon>
        <taxon>Anaerobacillus</taxon>
    </lineage>
</organism>
<dbReference type="InterPro" id="IPR029063">
    <property type="entry name" value="SAM-dependent_MTases_sf"/>
</dbReference>
<name>A0A1S2M1N2_9BACI</name>
<dbReference type="PANTHER" id="PTHR47739:SF1">
    <property type="entry name" value="TRNA1(VAL) (ADENINE(37)-N6)-METHYLTRANSFERASE"/>
    <property type="match status" value="1"/>
</dbReference>
<dbReference type="InterPro" id="IPR007848">
    <property type="entry name" value="Small_mtfrase_dom"/>
</dbReference>
<feature type="domain" description="Methyltransferase small" evidence="1">
    <location>
        <begin position="18"/>
        <end position="130"/>
    </location>
</feature>
<dbReference type="SUPFAM" id="SSF53335">
    <property type="entry name" value="S-adenosyl-L-methionine-dependent methyltransferases"/>
    <property type="match status" value="1"/>
</dbReference>
<dbReference type="AlphaFoldDB" id="A0A1S2M1N2"/>